<evidence type="ECO:0000313" key="2">
    <source>
        <dbReference type="Proteomes" id="UP000032515"/>
    </source>
</evidence>
<accession>A0A0D7ES79</accession>
<dbReference type="RefSeq" id="WP_044410142.1">
    <property type="nucleotide sequence ID" value="NZ_JXXE01000219.1"/>
</dbReference>
<evidence type="ECO:0000313" key="1">
    <source>
        <dbReference type="EMBL" id="KIZ43526.1"/>
    </source>
</evidence>
<protein>
    <submittedName>
        <fullName evidence="1">Uncharacterized protein</fullName>
    </submittedName>
</protein>
<dbReference type="AlphaFoldDB" id="A0A0D7ES79"/>
<name>A0A0D7ES79_RHOPL</name>
<sequence>MTVAMRQGVIVLEGTCPAGDAEELLQLLLSATANVDWRTCDAAHTSVIQVLMAAGCRMIGPPRGEVLASIVAPALSRGRE</sequence>
<dbReference type="OrthoDB" id="7585928at2"/>
<gene>
    <name evidence="1" type="ORF">OO17_11125</name>
</gene>
<dbReference type="PATRIC" id="fig|1076.23.peg.2140"/>
<comment type="caution">
    <text evidence="1">The sequence shown here is derived from an EMBL/GenBank/DDBJ whole genome shotgun (WGS) entry which is preliminary data.</text>
</comment>
<reference evidence="1 2" key="1">
    <citation type="submission" date="2014-11" db="EMBL/GenBank/DDBJ databases">
        <title>Genomics and ecophysiology of heterotrophic nitrogen fixing bacteria isolated from estuarine surface water.</title>
        <authorList>
            <person name="Bentzon-Tilia M."/>
            <person name="Severin I."/>
            <person name="Hansen L.H."/>
            <person name="Riemann L."/>
        </authorList>
    </citation>
    <scope>NUCLEOTIDE SEQUENCE [LARGE SCALE GENOMIC DNA]</scope>
    <source>
        <strain evidence="1 2">BAL398</strain>
    </source>
</reference>
<dbReference type="Proteomes" id="UP000032515">
    <property type="component" value="Unassembled WGS sequence"/>
</dbReference>
<dbReference type="EMBL" id="JXXE01000219">
    <property type="protein sequence ID" value="KIZ43526.1"/>
    <property type="molecule type" value="Genomic_DNA"/>
</dbReference>
<organism evidence="1 2">
    <name type="scientific">Rhodopseudomonas palustris</name>
    <dbReference type="NCBI Taxonomy" id="1076"/>
    <lineage>
        <taxon>Bacteria</taxon>
        <taxon>Pseudomonadati</taxon>
        <taxon>Pseudomonadota</taxon>
        <taxon>Alphaproteobacteria</taxon>
        <taxon>Hyphomicrobiales</taxon>
        <taxon>Nitrobacteraceae</taxon>
        <taxon>Rhodopseudomonas</taxon>
    </lineage>
</organism>
<proteinExistence type="predicted"/>